<feature type="domain" description="Thymidylate kinase-like" evidence="10">
    <location>
        <begin position="8"/>
        <end position="190"/>
    </location>
</feature>
<evidence type="ECO:0000256" key="4">
    <source>
        <dbReference type="ARBA" id="ARBA00017144"/>
    </source>
</evidence>
<keyword evidence="8" id="KW-0418">Kinase</keyword>
<evidence type="ECO:0000256" key="2">
    <source>
        <dbReference type="ARBA" id="ARBA00009776"/>
    </source>
</evidence>
<evidence type="ECO:0000256" key="8">
    <source>
        <dbReference type="ARBA" id="ARBA00022777"/>
    </source>
</evidence>
<dbReference type="PANTHER" id="PTHR10344">
    <property type="entry name" value="THYMIDYLATE KINASE"/>
    <property type="match status" value="1"/>
</dbReference>
<dbReference type="eggNOG" id="KOG3327">
    <property type="taxonomic scope" value="Eukaryota"/>
</dbReference>
<dbReference type="Gene3D" id="3.40.50.300">
    <property type="entry name" value="P-loop containing nucleotide triphosphate hydrolases"/>
    <property type="match status" value="1"/>
</dbReference>
<dbReference type="InterPro" id="IPR018095">
    <property type="entry name" value="Thymidylate_kin_CS"/>
</dbReference>
<dbReference type="GO" id="GO:0006233">
    <property type="term" value="P:dTDP biosynthetic process"/>
    <property type="evidence" value="ECO:0007669"/>
    <property type="project" value="InterPro"/>
</dbReference>
<dbReference type="GO" id="GO:0006227">
    <property type="term" value="P:dUDP biosynthetic process"/>
    <property type="evidence" value="ECO:0007669"/>
    <property type="project" value="TreeGrafter"/>
</dbReference>
<dbReference type="InterPro" id="IPR039430">
    <property type="entry name" value="Thymidylate_kin-like_dom"/>
</dbReference>
<keyword evidence="5" id="KW-0808">Transferase</keyword>
<keyword evidence="6" id="KW-0545">Nucleotide biosynthesis</keyword>
<evidence type="ECO:0000256" key="9">
    <source>
        <dbReference type="ARBA" id="ARBA00022840"/>
    </source>
</evidence>
<dbReference type="InterPro" id="IPR018094">
    <property type="entry name" value="Thymidylate_kinase"/>
</dbReference>
<dbReference type="GO" id="GO:0005524">
    <property type="term" value="F:ATP binding"/>
    <property type="evidence" value="ECO:0007669"/>
    <property type="project" value="UniProtKB-KW"/>
</dbReference>
<dbReference type="HAMAP" id="MF_00165">
    <property type="entry name" value="Thymidylate_kinase"/>
    <property type="match status" value="1"/>
</dbReference>
<evidence type="ECO:0000259" key="10">
    <source>
        <dbReference type="Pfam" id="PF02223"/>
    </source>
</evidence>
<dbReference type="HOGENOM" id="CLU_049131_3_1_1"/>
<proteinExistence type="inferred from homology"/>
<keyword evidence="7" id="KW-0547">Nucleotide-binding</keyword>
<dbReference type="PANTHER" id="PTHR10344:SF1">
    <property type="entry name" value="THYMIDYLATE KINASE"/>
    <property type="match status" value="1"/>
</dbReference>
<dbReference type="GO" id="GO:0004798">
    <property type="term" value="F:dTMP kinase activity"/>
    <property type="evidence" value="ECO:0007669"/>
    <property type="project" value="UniProtKB-EC"/>
</dbReference>
<dbReference type="GO" id="GO:0005829">
    <property type="term" value="C:cytosol"/>
    <property type="evidence" value="ECO:0007669"/>
    <property type="project" value="TreeGrafter"/>
</dbReference>
<gene>
    <name evidence="11" type="primary">Mo00747</name>
    <name evidence="11" type="ORF">E5Q_00747</name>
</gene>
<comment type="similarity">
    <text evidence="2">Belongs to the thymidylate kinase family.</text>
</comment>
<dbReference type="OMA" id="ANRWECA"/>
<dbReference type="RefSeq" id="XP_014569543.1">
    <property type="nucleotide sequence ID" value="XM_014714057.1"/>
</dbReference>
<name>G7DU40_MIXOS</name>
<evidence type="ECO:0000256" key="3">
    <source>
        <dbReference type="ARBA" id="ARBA00012980"/>
    </source>
</evidence>
<protein>
    <recommendedName>
        <fullName evidence="4">Thymidylate kinase</fullName>
        <ecNumber evidence="3">2.7.4.9</ecNumber>
    </recommendedName>
</protein>
<evidence type="ECO:0000256" key="6">
    <source>
        <dbReference type="ARBA" id="ARBA00022727"/>
    </source>
</evidence>
<dbReference type="SUPFAM" id="SSF52540">
    <property type="entry name" value="P-loop containing nucleoside triphosphate hydrolases"/>
    <property type="match status" value="1"/>
</dbReference>
<dbReference type="GO" id="GO:0006235">
    <property type="term" value="P:dTTP biosynthetic process"/>
    <property type="evidence" value="ECO:0007669"/>
    <property type="project" value="TreeGrafter"/>
</dbReference>
<dbReference type="CDD" id="cd01672">
    <property type="entry name" value="TMPK"/>
    <property type="match status" value="1"/>
</dbReference>
<dbReference type="FunCoup" id="G7DU40">
    <property type="interactions" value="338"/>
</dbReference>
<keyword evidence="9" id="KW-0067">ATP-binding</keyword>
<dbReference type="NCBIfam" id="TIGR00041">
    <property type="entry name" value="DTMP_kinase"/>
    <property type="match status" value="1"/>
</dbReference>
<dbReference type="AlphaFoldDB" id="G7DU40"/>
<dbReference type="EC" id="2.7.4.9" evidence="3"/>
<sequence length="212" mass="24057">MRGRFFVLEGLDRSGKSTQCARLVEHLQRQGRKAELLRFPDRTTPMGKMIDSYLTSQTDMNDQAIHLLFSANRWEKAASIRQKLRDSIDIVCDRYAFSGIAFSVAKGLDYQWCKAPDVGLPAPDQVLFLDISPEHAEQRGGYGQERYEKREMQLKVREVFGRIRDDMTSAQGKWSVVDAGQSLEAVSLQIQHIADQVLIVDDDATDRSALFS</sequence>
<evidence type="ECO:0000256" key="1">
    <source>
        <dbReference type="ARBA" id="ARBA00004992"/>
    </source>
</evidence>
<accession>G7DU40</accession>
<dbReference type="STRING" id="764103.G7DU40"/>
<dbReference type="PROSITE" id="PS01331">
    <property type="entry name" value="THYMIDYLATE_KINASE"/>
    <property type="match status" value="1"/>
</dbReference>
<dbReference type="EMBL" id="BABT02000028">
    <property type="protein sequence ID" value="GAA94100.1"/>
    <property type="molecule type" value="Genomic_DNA"/>
</dbReference>
<dbReference type="Proteomes" id="UP000009131">
    <property type="component" value="Unassembled WGS sequence"/>
</dbReference>
<dbReference type="OrthoDB" id="425602at2759"/>
<evidence type="ECO:0000256" key="5">
    <source>
        <dbReference type="ARBA" id="ARBA00022679"/>
    </source>
</evidence>
<reference evidence="11 12" key="1">
    <citation type="journal article" date="2011" name="J. Gen. Appl. Microbiol.">
        <title>Draft genome sequencing of the enigmatic basidiomycete Mixia osmundae.</title>
        <authorList>
            <person name="Nishida H."/>
            <person name="Nagatsuka Y."/>
            <person name="Sugiyama J."/>
        </authorList>
    </citation>
    <scope>NUCLEOTIDE SEQUENCE [LARGE SCALE GENOMIC DNA]</scope>
    <source>
        <strain evidence="12">CBS 9802 / IAM 14324 / JCM 22182 / KY 12970</strain>
    </source>
</reference>
<dbReference type="GO" id="GO:0004550">
    <property type="term" value="F:nucleoside diphosphate kinase activity"/>
    <property type="evidence" value="ECO:0007669"/>
    <property type="project" value="TreeGrafter"/>
</dbReference>
<comment type="pathway">
    <text evidence="1">Pyrimidine metabolism; dTTP biosynthesis.</text>
</comment>
<dbReference type="FunFam" id="3.40.50.300:FF:000679">
    <property type="entry name" value="Thymidylate kinase"/>
    <property type="match status" value="1"/>
</dbReference>
<dbReference type="Pfam" id="PF02223">
    <property type="entry name" value="Thymidylate_kin"/>
    <property type="match status" value="1"/>
</dbReference>
<evidence type="ECO:0000313" key="12">
    <source>
        <dbReference type="Proteomes" id="UP000009131"/>
    </source>
</evidence>
<keyword evidence="12" id="KW-1185">Reference proteome</keyword>
<organism evidence="11 12">
    <name type="scientific">Mixia osmundae (strain CBS 9802 / IAM 14324 / JCM 22182 / KY 12970)</name>
    <dbReference type="NCBI Taxonomy" id="764103"/>
    <lineage>
        <taxon>Eukaryota</taxon>
        <taxon>Fungi</taxon>
        <taxon>Dikarya</taxon>
        <taxon>Basidiomycota</taxon>
        <taxon>Pucciniomycotina</taxon>
        <taxon>Mixiomycetes</taxon>
        <taxon>Mixiales</taxon>
        <taxon>Mixiaceae</taxon>
        <taxon>Mixia</taxon>
    </lineage>
</organism>
<dbReference type="InterPro" id="IPR027417">
    <property type="entry name" value="P-loop_NTPase"/>
</dbReference>
<dbReference type="GO" id="GO:0005634">
    <property type="term" value="C:nucleus"/>
    <property type="evidence" value="ECO:0007669"/>
    <property type="project" value="TreeGrafter"/>
</dbReference>
<comment type="caution">
    <text evidence="11">The sequence shown here is derived from an EMBL/GenBank/DDBJ whole genome shotgun (WGS) entry which is preliminary data.</text>
</comment>
<reference evidence="11 12" key="2">
    <citation type="journal article" date="2012" name="Open Biol.">
        <title>Characteristics of nucleosomes and linker DNA regions on the genome of the basidiomycete Mixia osmundae revealed by mono- and dinucleosome mapping.</title>
        <authorList>
            <person name="Nishida H."/>
            <person name="Kondo S."/>
            <person name="Matsumoto T."/>
            <person name="Suzuki Y."/>
            <person name="Yoshikawa H."/>
            <person name="Taylor T.D."/>
            <person name="Sugiyama J."/>
        </authorList>
    </citation>
    <scope>NUCLEOTIDE SEQUENCE [LARGE SCALE GENOMIC DNA]</scope>
    <source>
        <strain evidence="12">CBS 9802 / IAM 14324 / JCM 22182 / KY 12970</strain>
    </source>
</reference>
<dbReference type="InParanoid" id="G7DU40"/>
<evidence type="ECO:0000256" key="7">
    <source>
        <dbReference type="ARBA" id="ARBA00022741"/>
    </source>
</evidence>
<evidence type="ECO:0000313" key="11">
    <source>
        <dbReference type="EMBL" id="GAA94100.1"/>
    </source>
</evidence>